<accession>A0ACC1RWN0</accession>
<evidence type="ECO:0000313" key="1">
    <source>
        <dbReference type="EMBL" id="KAJ3527223.1"/>
    </source>
</evidence>
<keyword evidence="2" id="KW-1185">Reference proteome</keyword>
<name>A0ACC1RWN0_9HYPO</name>
<dbReference type="Proteomes" id="UP001148629">
    <property type="component" value="Unassembled WGS sequence"/>
</dbReference>
<reference evidence="1" key="1">
    <citation type="submission" date="2022-08" db="EMBL/GenBank/DDBJ databases">
        <title>Genome Sequence of Fusarium decemcellulare.</title>
        <authorList>
            <person name="Buettner E."/>
        </authorList>
    </citation>
    <scope>NUCLEOTIDE SEQUENCE</scope>
    <source>
        <strain evidence="1">Babe19</strain>
    </source>
</reference>
<sequence length="167" mass="18509">MSCQHHIPNQSQGQGQQLNPSETERRKVDSLLADMRKRLGTFGQIQFDTLRTIPEWFNKTPKELAEYIIDREIINWDIKRPVNLTTGQCVRVTMVHGLIIKSIETCLGSLDSQTQSDGPPNGVSAASSSDNQPELSDINAQWYLDSDLFNELFGDSALTSASASTGP</sequence>
<protein>
    <submittedName>
        <fullName evidence="1">Uncharacterized protein</fullName>
    </submittedName>
</protein>
<comment type="caution">
    <text evidence="1">The sequence shown here is derived from an EMBL/GenBank/DDBJ whole genome shotgun (WGS) entry which is preliminary data.</text>
</comment>
<gene>
    <name evidence="1" type="ORF">NM208_g10808</name>
</gene>
<proteinExistence type="predicted"/>
<dbReference type="EMBL" id="JANRMS010001594">
    <property type="protein sequence ID" value="KAJ3527223.1"/>
    <property type="molecule type" value="Genomic_DNA"/>
</dbReference>
<evidence type="ECO:0000313" key="2">
    <source>
        <dbReference type="Proteomes" id="UP001148629"/>
    </source>
</evidence>
<organism evidence="1 2">
    <name type="scientific">Fusarium decemcellulare</name>
    <dbReference type="NCBI Taxonomy" id="57161"/>
    <lineage>
        <taxon>Eukaryota</taxon>
        <taxon>Fungi</taxon>
        <taxon>Dikarya</taxon>
        <taxon>Ascomycota</taxon>
        <taxon>Pezizomycotina</taxon>
        <taxon>Sordariomycetes</taxon>
        <taxon>Hypocreomycetidae</taxon>
        <taxon>Hypocreales</taxon>
        <taxon>Nectriaceae</taxon>
        <taxon>Fusarium</taxon>
        <taxon>Fusarium decemcellulare species complex</taxon>
    </lineage>
</organism>